<sequence>MSARRDAPLSGATDQCPAALLEVADCVLFDFDGPLCDLFSGRPASGVAERLAGELRDVAPVVAASAAGDPLALLQAVAKHHGSSPATDRAERFLTAEEAEAAGVATPTAYALELIGALDAGGWRQAVTTNNSPAAVIRFLERHGLSVPAVAHIHGRTSEPGLLKPDPHCLVRALESTGSTAQEAVMIGDSPADCLAAKVVGVPFIGYAVNGRKRRALEDVGARCTVPSLRGLLEAARRRVRSREPGAGPPAAGVHG</sequence>
<dbReference type="Pfam" id="PF00702">
    <property type="entry name" value="Hydrolase"/>
    <property type="match status" value="1"/>
</dbReference>
<gene>
    <name evidence="1" type="ordered locus">Sfla_2865</name>
</gene>
<keyword evidence="1" id="KW-0378">Hydrolase</keyword>
<reference evidence="1 2" key="1">
    <citation type="submission" date="2011-01" db="EMBL/GenBank/DDBJ databases">
        <title>Complete sequence of chromosome of Streptomyces flavogriseus ATCC 33331.</title>
        <authorList>
            <consortium name="US DOE Joint Genome Institute"/>
            <person name="Lucas S."/>
            <person name="Copeland A."/>
            <person name="Lapidus A."/>
            <person name="Cheng J.-F."/>
            <person name="Goodwin L."/>
            <person name="Pitluck S."/>
            <person name="Davenport K."/>
            <person name="Detter J.C."/>
            <person name="Han C."/>
            <person name="Tapia R."/>
            <person name="Land M."/>
            <person name="Hauser L."/>
            <person name="Kyrpides N."/>
            <person name="Ivanova N."/>
            <person name="Ovchinnikova G."/>
            <person name="Pagani I."/>
            <person name="Brumm P."/>
            <person name="Mead D."/>
            <person name="Woyke T."/>
        </authorList>
    </citation>
    <scope>NUCLEOTIDE SEQUENCE [LARGE SCALE GENOMIC DNA]</scope>
    <source>
        <strain evidence="2">ATCC 33331 / IAF-45CD</strain>
    </source>
</reference>
<dbReference type="InterPro" id="IPR036412">
    <property type="entry name" value="HAD-like_sf"/>
</dbReference>
<dbReference type="CDD" id="cd01427">
    <property type="entry name" value="HAD_like"/>
    <property type="match status" value="1"/>
</dbReference>
<dbReference type="GO" id="GO:0005829">
    <property type="term" value="C:cytosol"/>
    <property type="evidence" value="ECO:0007669"/>
    <property type="project" value="TreeGrafter"/>
</dbReference>
<dbReference type="PANTHER" id="PTHR43434:SF1">
    <property type="entry name" value="PHOSPHOGLYCOLATE PHOSPHATASE"/>
    <property type="match status" value="1"/>
</dbReference>
<protein>
    <submittedName>
        <fullName evidence="1">Haloacid dehalogenase domain protein hydrolase</fullName>
    </submittedName>
</protein>
<evidence type="ECO:0000313" key="2">
    <source>
        <dbReference type="Proteomes" id="UP000002066"/>
    </source>
</evidence>
<accession>A0A8D4BBR5</accession>
<evidence type="ECO:0000313" key="1">
    <source>
        <dbReference type="EMBL" id="ADW04292.1"/>
    </source>
</evidence>
<dbReference type="Proteomes" id="UP000002066">
    <property type="component" value="Chromosome"/>
</dbReference>
<dbReference type="EMBL" id="CP002475">
    <property type="protein sequence ID" value="ADW04292.1"/>
    <property type="molecule type" value="Genomic_DNA"/>
</dbReference>
<organism evidence="1 2">
    <name type="scientific">Streptomyces pratensis (strain ATCC 33331 / IAF-45CD)</name>
    <dbReference type="NCBI Taxonomy" id="591167"/>
    <lineage>
        <taxon>Bacteria</taxon>
        <taxon>Bacillati</taxon>
        <taxon>Actinomycetota</taxon>
        <taxon>Actinomycetes</taxon>
        <taxon>Kitasatosporales</taxon>
        <taxon>Streptomycetaceae</taxon>
        <taxon>Streptomyces</taxon>
    </lineage>
</organism>
<dbReference type="GO" id="GO:0006281">
    <property type="term" value="P:DNA repair"/>
    <property type="evidence" value="ECO:0007669"/>
    <property type="project" value="TreeGrafter"/>
</dbReference>
<dbReference type="InterPro" id="IPR023214">
    <property type="entry name" value="HAD_sf"/>
</dbReference>
<dbReference type="Gene3D" id="3.40.50.1000">
    <property type="entry name" value="HAD superfamily/HAD-like"/>
    <property type="match status" value="1"/>
</dbReference>
<dbReference type="OrthoDB" id="4547358at2"/>
<dbReference type="SUPFAM" id="SSF56784">
    <property type="entry name" value="HAD-like"/>
    <property type="match status" value="1"/>
</dbReference>
<dbReference type="KEGG" id="sfa:Sfla_2865"/>
<dbReference type="GO" id="GO:0008967">
    <property type="term" value="F:phosphoglycolate phosphatase activity"/>
    <property type="evidence" value="ECO:0007669"/>
    <property type="project" value="TreeGrafter"/>
</dbReference>
<name>A0A8D4BBR5_STRFA</name>
<dbReference type="AlphaFoldDB" id="A0A8D4BBR5"/>
<dbReference type="PANTHER" id="PTHR43434">
    <property type="entry name" value="PHOSPHOGLYCOLATE PHOSPHATASE"/>
    <property type="match status" value="1"/>
</dbReference>
<dbReference type="InterPro" id="IPR050155">
    <property type="entry name" value="HAD-like_hydrolase_sf"/>
</dbReference>
<dbReference type="InterPro" id="IPR023198">
    <property type="entry name" value="PGP-like_dom2"/>
</dbReference>
<dbReference type="Gene3D" id="1.10.150.240">
    <property type="entry name" value="Putative phosphatase, domain 2"/>
    <property type="match status" value="1"/>
</dbReference>
<proteinExistence type="predicted"/>